<name>A0A8S5M748_9CAUD</name>
<feature type="coiled-coil region" evidence="1">
    <location>
        <begin position="99"/>
        <end position="143"/>
    </location>
</feature>
<organism evidence="2">
    <name type="scientific">Myoviridae sp. ctAbS6</name>
    <dbReference type="NCBI Taxonomy" id="2826628"/>
    <lineage>
        <taxon>Viruses</taxon>
        <taxon>Duplodnaviria</taxon>
        <taxon>Heunggongvirae</taxon>
        <taxon>Uroviricota</taxon>
        <taxon>Caudoviricetes</taxon>
    </lineage>
</organism>
<proteinExistence type="predicted"/>
<protein>
    <submittedName>
        <fullName evidence="2">Uncharacterized protein</fullName>
    </submittedName>
</protein>
<evidence type="ECO:0000256" key="1">
    <source>
        <dbReference type="SAM" id="Coils"/>
    </source>
</evidence>
<dbReference type="EMBL" id="BK014838">
    <property type="protein sequence ID" value="DAD78046.1"/>
    <property type="molecule type" value="Genomic_DNA"/>
</dbReference>
<sequence length="145" mass="16742">MGIRERLRKFIDYKGISRYKFYKDLGLSNGFLDKEGNIGSDKCEKIIYQYPDLNIIWLITGEGDMLYNSTKNHNVNQSIIGNNNISTGYGSIEVSGEKLEEKLILSQQLEEKNNQIKDLLIEQKKLQNTISKLQKQVDILINKLK</sequence>
<evidence type="ECO:0000313" key="2">
    <source>
        <dbReference type="EMBL" id="DAD78046.1"/>
    </source>
</evidence>
<accession>A0A8S5M748</accession>
<reference evidence="2" key="1">
    <citation type="journal article" date="2021" name="Proc. Natl. Acad. Sci. U.S.A.">
        <title>A Catalog of Tens of Thousands of Viruses from Human Metagenomes Reveals Hidden Associations with Chronic Diseases.</title>
        <authorList>
            <person name="Tisza M.J."/>
            <person name="Buck C.B."/>
        </authorList>
    </citation>
    <scope>NUCLEOTIDE SEQUENCE</scope>
    <source>
        <strain evidence="2">CtAbS6</strain>
    </source>
</reference>
<keyword evidence="1" id="KW-0175">Coiled coil</keyword>